<comment type="caution">
    <text evidence="1">The sequence shown here is derived from an EMBL/GenBank/DDBJ whole genome shotgun (WGS) entry which is preliminary data.</text>
</comment>
<sequence>MTPQLQQIQTALKEMVLTYIEAQKIDIEPSFDTKVNAAETNIRVIANKRLPFAIYDLMKQLHVLKDIEFENSEASVQYVVQVVGSITNFTDIWERCLAKWGQQSATQVAIQNLFELCESIKGNYKTLSDFMATPPKSSPRGRTLKKALL</sequence>
<dbReference type="RefSeq" id="WP_188414792.1">
    <property type="nucleotide sequence ID" value="NZ_BMDO01000002.1"/>
</dbReference>
<keyword evidence="2" id="KW-1185">Reference proteome</keyword>
<evidence type="ECO:0000313" key="1">
    <source>
        <dbReference type="EMBL" id="GGI50010.1"/>
    </source>
</evidence>
<dbReference type="EMBL" id="BMDO01000002">
    <property type="protein sequence ID" value="GGI50010.1"/>
    <property type="molecule type" value="Genomic_DNA"/>
</dbReference>
<organism evidence="1 2">
    <name type="scientific">Mucilaginibacter galii</name>
    <dbReference type="NCBI Taxonomy" id="2005073"/>
    <lineage>
        <taxon>Bacteria</taxon>
        <taxon>Pseudomonadati</taxon>
        <taxon>Bacteroidota</taxon>
        <taxon>Sphingobacteriia</taxon>
        <taxon>Sphingobacteriales</taxon>
        <taxon>Sphingobacteriaceae</taxon>
        <taxon>Mucilaginibacter</taxon>
    </lineage>
</organism>
<dbReference type="AlphaFoldDB" id="A0A917J8V0"/>
<reference evidence="1" key="2">
    <citation type="submission" date="2020-09" db="EMBL/GenBank/DDBJ databases">
        <authorList>
            <person name="Sun Q."/>
            <person name="Sedlacek I."/>
        </authorList>
    </citation>
    <scope>NUCLEOTIDE SEQUENCE</scope>
    <source>
        <strain evidence="1">CCM 8711</strain>
    </source>
</reference>
<protein>
    <submittedName>
        <fullName evidence="1">Uncharacterized protein</fullName>
    </submittedName>
</protein>
<proteinExistence type="predicted"/>
<evidence type="ECO:0000313" key="2">
    <source>
        <dbReference type="Proteomes" id="UP000662074"/>
    </source>
</evidence>
<gene>
    <name evidence="1" type="ORF">GCM10011425_12220</name>
</gene>
<accession>A0A917J8V0</accession>
<dbReference type="Proteomes" id="UP000662074">
    <property type="component" value="Unassembled WGS sequence"/>
</dbReference>
<reference evidence="1" key="1">
    <citation type="journal article" date="2014" name="Int. J. Syst. Evol. Microbiol.">
        <title>Complete genome sequence of Corynebacterium casei LMG S-19264T (=DSM 44701T), isolated from a smear-ripened cheese.</title>
        <authorList>
            <consortium name="US DOE Joint Genome Institute (JGI-PGF)"/>
            <person name="Walter F."/>
            <person name="Albersmeier A."/>
            <person name="Kalinowski J."/>
            <person name="Ruckert C."/>
        </authorList>
    </citation>
    <scope>NUCLEOTIDE SEQUENCE</scope>
    <source>
        <strain evidence="1">CCM 8711</strain>
    </source>
</reference>
<name>A0A917J8V0_9SPHI</name>